<protein>
    <submittedName>
        <fullName evidence="2">Uncharacterized protein</fullName>
    </submittedName>
</protein>
<keyword evidence="1" id="KW-0732">Signal</keyword>
<proteinExistence type="predicted"/>
<accession>A0A0L8GGL4</accession>
<dbReference type="EMBL" id="KQ421866">
    <property type="protein sequence ID" value="KOF76126.1"/>
    <property type="molecule type" value="Genomic_DNA"/>
</dbReference>
<feature type="signal peptide" evidence="1">
    <location>
        <begin position="1"/>
        <end position="23"/>
    </location>
</feature>
<evidence type="ECO:0000256" key="1">
    <source>
        <dbReference type="SAM" id="SignalP"/>
    </source>
</evidence>
<name>A0A0L8GGL4_OCTBM</name>
<dbReference type="AlphaFoldDB" id="A0A0L8GGL4"/>
<evidence type="ECO:0000313" key="2">
    <source>
        <dbReference type="EMBL" id="KOF76126.1"/>
    </source>
</evidence>
<sequence>MLCLWYVVISSVHLAIKVDTTQSQCLVVNIDITATMMTIACQFAVLSSSLPKCSIKKKH</sequence>
<organism evidence="2">
    <name type="scientific">Octopus bimaculoides</name>
    <name type="common">California two-spotted octopus</name>
    <dbReference type="NCBI Taxonomy" id="37653"/>
    <lineage>
        <taxon>Eukaryota</taxon>
        <taxon>Metazoa</taxon>
        <taxon>Spiralia</taxon>
        <taxon>Lophotrochozoa</taxon>
        <taxon>Mollusca</taxon>
        <taxon>Cephalopoda</taxon>
        <taxon>Coleoidea</taxon>
        <taxon>Octopodiformes</taxon>
        <taxon>Octopoda</taxon>
        <taxon>Incirrata</taxon>
        <taxon>Octopodidae</taxon>
        <taxon>Octopus</taxon>
    </lineage>
</organism>
<gene>
    <name evidence="2" type="ORF">OCBIM_22033765mg</name>
</gene>
<reference evidence="2" key="1">
    <citation type="submission" date="2015-07" db="EMBL/GenBank/DDBJ databases">
        <title>MeaNS - Measles Nucleotide Surveillance Program.</title>
        <authorList>
            <person name="Tran T."/>
            <person name="Druce J."/>
        </authorList>
    </citation>
    <scope>NUCLEOTIDE SEQUENCE</scope>
    <source>
        <strain evidence="2">UCB-OBI-ISO-001</strain>
        <tissue evidence="2">Gonad</tissue>
    </source>
</reference>
<feature type="chain" id="PRO_5005583025" evidence="1">
    <location>
        <begin position="24"/>
        <end position="59"/>
    </location>
</feature>